<accession>A0ABS9QLY4</accession>
<dbReference type="InterPro" id="IPR021327">
    <property type="entry name" value="DUF2934"/>
</dbReference>
<evidence type="ECO:0000313" key="2">
    <source>
        <dbReference type="EMBL" id="MCG7508412.1"/>
    </source>
</evidence>
<dbReference type="RefSeq" id="WP_239369936.1">
    <property type="nucleotide sequence ID" value="NZ_JAKREW010000041.1"/>
</dbReference>
<gene>
    <name evidence="2" type="ORF">L4923_25550</name>
</gene>
<protein>
    <submittedName>
        <fullName evidence="2">DUF2934 domain-containing protein</fullName>
    </submittedName>
</protein>
<organism evidence="2 3">
    <name type="scientific">Mesorhizobium retamae</name>
    <dbReference type="NCBI Taxonomy" id="2912854"/>
    <lineage>
        <taxon>Bacteria</taxon>
        <taxon>Pseudomonadati</taxon>
        <taxon>Pseudomonadota</taxon>
        <taxon>Alphaproteobacteria</taxon>
        <taxon>Hyphomicrobiales</taxon>
        <taxon>Phyllobacteriaceae</taxon>
        <taxon>Mesorhizobium</taxon>
    </lineage>
</organism>
<dbReference type="Pfam" id="PF11154">
    <property type="entry name" value="DUF2934"/>
    <property type="match status" value="1"/>
</dbReference>
<evidence type="ECO:0000313" key="3">
    <source>
        <dbReference type="Proteomes" id="UP001201701"/>
    </source>
</evidence>
<proteinExistence type="predicted"/>
<keyword evidence="3" id="KW-1185">Reference proteome</keyword>
<name>A0ABS9QLY4_9HYPH</name>
<feature type="compositionally biased region" description="Basic and acidic residues" evidence="1">
    <location>
        <begin position="17"/>
        <end position="28"/>
    </location>
</feature>
<dbReference type="EMBL" id="JAKREW010000041">
    <property type="protein sequence ID" value="MCG7508412.1"/>
    <property type="molecule type" value="Genomic_DNA"/>
</dbReference>
<dbReference type="Proteomes" id="UP001201701">
    <property type="component" value="Unassembled WGS sequence"/>
</dbReference>
<feature type="region of interest" description="Disordered" evidence="1">
    <location>
        <begin position="1"/>
        <end position="46"/>
    </location>
</feature>
<sequence length="46" mass="5322">MRTRAHQLWEQSGQPDGSHEDHWYQAERDIDEEDRASGQRGGEATP</sequence>
<reference evidence="2 3" key="1">
    <citation type="submission" date="2022-02" db="EMBL/GenBank/DDBJ databases">
        <title>Draft genome sequence of Mezorhizobium retamae strain IRAMC:0171 isolated from Retama raetam nodules.</title>
        <authorList>
            <person name="Bengaied R."/>
            <person name="Sbissi I."/>
            <person name="Huber K."/>
            <person name="Ghodbane F."/>
            <person name="Nouioui I."/>
            <person name="Tarhouni M."/>
            <person name="Gtari M."/>
        </authorList>
    </citation>
    <scope>NUCLEOTIDE SEQUENCE [LARGE SCALE GENOMIC DNA]</scope>
    <source>
        <strain evidence="2 3">IRAMC:0171</strain>
    </source>
</reference>
<evidence type="ECO:0000256" key="1">
    <source>
        <dbReference type="SAM" id="MobiDB-lite"/>
    </source>
</evidence>
<comment type="caution">
    <text evidence="2">The sequence shown here is derived from an EMBL/GenBank/DDBJ whole genome shotgun (WGS) entry which is preliminary data.</text>
</comment>